<dbReference type="Pfam" id="PF00385">
    <property type="entry name" value="Chromo"/>
    <property type="match status" value="1"/>
</dbReference>
<dbReference type="SMART" id="SM00298">
    <property type="entry name" value="CHROMO"/>
    <property type="match status" value="1"/>
</dbReference>
<evidence type="ECO:0000313" key="2">
    <source>
        <dbReference type="EMBL" id="GJE91115.1"/>
    </source>
</evidence>
<dbReference type="Pfam" id="PF24626">
    <property type="entry name" value="SH3_Tf2-1"/>
    <property type="match status" value="1"/>
</dbReference>
<dbReference type="Proteomes" id="UP000703269">
    <property type="component" value="Unassembled WGS sequence"/>
</dbReference>
<organism evidence="2 3">
    <name type="scientific">Phanerochaete sordida</name>
    <dbReference type="NCBI Taxonomy" id="48140"/>
    <lineage>
        <taxon>Eukaryota</taxon>
        <taxon>Fungi</taxon>
        <taxon>Dikarya</taxon>
        <taxon>Basidiomycota</taxon>
        <taxon>Agaricomycotina</taxon>
        <taxon>Agaricomycetes</taxon>
        <taxon>Polyporales</taxon>
        <taxon>Phanerochaetaceae</taxon>
        <taxon>Phanerochaete</taxon>
    </lineage>
</organism>
<reference evidence="2 3" key="1">
    <citation type="submission" date="2021-08" db="EMBL/GenBank/DDBJ databases">
        <title>Draft Genome Sequence of Phanerochaete sordida strain YK-624.</title>
        <authorList>
            <person name="Mori T."/>
            <person name="Dohra H."/>
            <person name="Suzuki T."/>
            <person name="Kawagishi H."/>
            <person name="Hirai H."/>
        </authorList>
    </citation>
    <scope>NUCLEOTIDE SEQUENCE [LARGE SCALE GENOMIC DNA]</scope>
    <source>
        <strain evidence="2 3">YK-624</strain>
    </source>
</reference>
<dbReference type="GO" id="GO:0003676">
    <property type="term" value="F:nucleic acid binding"/>
    <property type="evidence" value="ECO:0007669"/>
    <property type="project" value="InterPro"/>
</dbReference>
<accession>A0A9P3GAP0</accession>
<proteinExistence type="predicted"/>
<dbReference type="OrthoDB" id="3240190at2759"/>
<dbReference type="Gene3D" id="2.40.50.40">
    <property type="match status" value="1"/>
</dbReference>
<dbReference type="InterPro" id="IPR016197">
    <property type="entry name" value="Chromo-like_dom_sf"/>
</dbReference>
<dbReference type="EMBL" id="BPQB01000020">
    <property type="protein sequence ID" value="GJE91115.1"/>
    <property type="molecule type" value="Genomic_DNA"/>
</dbReference>
<feature type="domain" description="Chromo" evidence="1">
    <location>
        <begin position="221"/>
        <end position="276"/>
    </location>
</feature>
<comment type="caution">
    <text evidence="2">The sequence shown here is derived from an EMBL/GenBank/DDBJ whole genome shotgun (WGS) entry which is preliminary data.</text>
</comment>
<dbReference type="InterPro" id="IPR023780">
    <property type="entry name" value="Chromo_domain"/>
</dbReference>
<dbReference type="SUPFAM" id="SSF53098">
    <property type="entry name" value="Ribonuclease H-like"/>
    <property type="match status" value="1"/>
</dbReference>
<gene>
    <name evidence="2" type="ORF">PsYK624_072640</name>
</gene>
<dbReference type="InterPro" id="IPR000953">
    <property type="entry name" value="Chromo/chromo_shadow_dom"/>
</dbReference>
<keyword evidence="3" id="KW-1185">Reference proteome</keyword>
<dbReference type="AlphaFoldDB" id="A0A9P3GAP0"/>
<dbReference type="Gene3D" id="3.30.420.10">
    <property type="entry name" value="Ribonuclease H-like superfamily/Ribonuclease H"/>
    <property type="match status" value="1"/>
</dbReference>
<dbReference type="InterPro" id="IPR012337">
    <property type="entry name" value="RNaseH-like_sf"/>
</dbReference>
<protein>
    <recommendedName>
        <fullName evidence="1">Chromo domain-containing protein</fullName>
    </recommendedName>
</protein>
<sequence length="276" mass="31603">MWFSSSHHPQHDGQTEVANKQLEVMLRSYVSKDRASWANWLHLLQHAHNSLAAGSTGYSPYFLLYGFQPRDGLVGLKNREDIERAPLSASATAFIEELEAHRENARLALARAQDSQARAYNKGRRLLVFKPGDLVLVNPHSIEWKESKGEGAKLAPKYVGPFPVQERVGENTYRLDLPDSFGGSCVLNIQHLTAYQRSPDEWGLRASIESSREDRVPSEEYQVEKIVRHRFNRKTGAMQFLVRWTGFTPLYDSWLSAKDLRNAPRPLYDYKLLHQV</sequence>
<dbReference type="InterPro" id="IPR056924">
    <property type="entry name" value="SH3_Tf2-1"/>
</dbReference>
<name>A0A9P3GAP0_9APHY</name>
<dbReference type="SUPFAM" id="SSF54160">
    <property type="entry name" value="Chromo domain-like"/>
    <property type="match status" value="1"/>
</dbReference>
<dbReference type="PANTHER" id="PTHR37984:SF5">
    <property type="entry name" value="PROTEIN NYNRIN-LIKE"/>
    <property type="match status" value="1"/>
</dbReference>
<dbReference type="InterPro" id="IPR036397">
    <property type="entry name" value="RNaseH_sf"/>
</dbReference>
<dbReference type="PANTHER" id="PTHR37984">
    <property type="entry name" value="PROTEIN CBG26694"/>
    <property type="match status" value="1"/>
</dbReference>
<evidence type="ECO:0000259" key="1">
    <source>
        <dbReference type="PROSITE" id="PS50013"/>
    </source>
</evidence>
<evidence type="ECO:0000313" key="3">
    <source>
        <dbReference type="Proteomes" id="UP000703269"/>
    </source>
</evidence>
<dbReference type="GO" id="GO:0006338">
    <property type="term" value="P:chromatin remodeling"/>
    <property type="evidence" value="ECO:0007669"/>
    <property type="project" value="UniProtKB-ARBA"/>
</dbReference>
<dbReference type="InterPro" id="IPR050951">
    <property type="entry name" value="Retrovirus_Pol_polyprotein"/>
</dbReference>
<dbReference type="PROSITE" id="PS50013">
    <property type="entry name" value="CHROMO_2"/>
    <property type="match status" value="1"/>
</dbReference>